<dbReference type="EMBL" id="LN853255">
    <property type="protein sequence ID" value="CRY95451.1"/>
    <property type="molecule type" value="Genomic_DNA"/>
</dbReference>
<organism evidence="1">
    <name type="scientific">uncultured prokaryote</name>
    <dbReference type="NCBI Taxonomy" id="198431"/>
    <lineage>
        <taxon>unclassified sequences</taxon>
        <taxon>environmental samples</taxon>
    </lineage>
</organism>
<proteinExistence type="predicted"/>
<reference evidence="1" key="2">
    <citation type="submission" date="2015-07" db="EMBL/GenBank/DDBJ databases">
        <title>Plasmids, circular viruses and viroids from rat gut.</title>
        <authorList>
            <person name="Jorgensen T.J."/>
            <person name="Hansen M.A."/>
            <person name="Xu Z."/>
            <person name="Tabak M.A."/>
            <person name="Sorensen S.J."/>
            <person name="Hansen L.H."/>
        </authorList>
    </citation>
    <scope>NUCLEOTIDE SEQUENCE</scope>
    <source>
        <plasmid evidence="1">pRGRH0628</plasmid>
    </source>
</reference>
<evidence type="ECO:0000313" key="1">
    <source>
        <dbReference type="EMBL" id="CRY95451.1"/>
    </source>
</evidence>
<reference evidence="1" key="1">
    <citation type="submission" date="2015-06" db="EMBL/GenBank/DDBJ databases">
        <authorList>
            <person name="Joergensen T."/>
        </authorList>
    </citation>
    <scope>NUCLEOTIDE SEQUENCE</scope>
    <source>
        <plasmid evidence="1">pRGRH0628</plasmid>
    </source>
</reference>
<keyword evidence="1" id="KW-0614">Plasmid</keyword>
<sequence>MRTYEITERPAHLGGGWVLTMFEGGEEMGRGYYPLPDLPDPFTDDDELKFTLDALHAEAQAEGESWQSGEGVK</sequence>
<dbReference type="AlphaFoldDB" id="A0A0H5Q0F3"/>
<protein>
    <submittedName>
        <fullName evidence="1">Uncharacterized protein</fullName>
    </submittedName>
</protein>
<accession>A0A0H5Q0F3</accession>
<name>A0A0H5Q0F3_9ZZZZ</name>
<geneLocation type="plasmid" evidence="1">
    <name>pRGRH0628</name>
</geneLocation>